<protein>
    <recommendedName>
        <fullName evidence="2">SWIM-type domain-containing protein</fullName>
    </recommendedName>
</protein>
<organism evidence="3">
    <name type="scientific">Schizaphis graminum</name>
    <name type="common">Green bug aphid</name>
    <dbReference type="NCBI Taxonomy" id="13262"/>
    <lineage>
        <taxon>Eukaryota</taxon>
        <taxon>Metazoa</taxon>
        <taxon>Ecdysozoa</taxon>
        <taxon>Arthropoda</taxon>
        <taxon>Hexapoda</taxon>
        <taxon>Insecta</taxon>
        <taxon>Pterygota</taxon>
        <taxon>Neoptera</taxon>
        <taxon>Paraneoptera</taxon>
        <taxon>Hemiptera</taxon>
        <taxon>Sternorrhyncha</taxon>
        <taxon>Aphidomorpha</taxon>
        <taxon>Aphidoidea</taxon>
        <taxon>Aphididae</taxon>
        <taxon>Aphidini</taxon>
        <taxon>Schizaphis</taxon>
    </lineage>
</organism>
<gene>
    <name evidence="3" type="ORF">g.45561</name>
</gene>
<dbReference type="InterPro" id="IPR007527">
    <property type="entry name" value="Znf_SWIM"/>
</dbReference>
<dbReference type="PANTHER" id="PTHR31569">
    <property type="entry name" value="SWIM-TYPE DOMAIN-CONTAINING PROTEIN"/>
    <property type="match status" value="1"/>
</dbReference>
<dbReference type="PROSITE" id="PS50966">
    <property type="entry name" value="ZF_SWIM"/>
    <property type="match status" value="1"/>
</dbReference>
<evidence type="ECO:0000256" key="1">
    <source>
        <dbReference type="PROSITE-ProRule" id="PRU00325"/>
    </source>
</evidence>
<keyword evidence="1" id="KW-0479">Metal-binding</keyword>
<evidence type="ECO:0000313" key="3">
    <source>
        <dbReference type="EMBL" id="MBY24942.1"/>
    </source>
</evidence>
<dbReference type="EMBL" id="GGMR01012323">
    <property type="protein sequence ID" value="MBY24942.1"/>
    <property type="molecule type" value="Transcribed_RNA"/>
</dbReference>
<dbReference type="InterPro" id="IPR052579">
    <property type="entry name" value="Zinc_finger_SWIM"/>
</dbReference>
<reference evidence="3" key="1">
    <citation type="submission" date="2018-04" db="EMBL/GenBank/DDBJ databases">
        <title>Transcriptome of Schizaphis graminum biotype I.</title>
        <authorList>
            <person name="Scully E.D."/>
            <person name="Geib S.M."/>
            <person name="Palmer N.A."/>
            <person name="Koch K."/>
            <person name="Bradshaw J."/>
            <person name="Heng-Moss T."/>
            <person name="Sarath G."/>
        </authorList>
    </citation>
    <scope>NUCLEOTIDE SEQUENCE</scope>
</reference>
<sequence length="306" mass="36399">MGITPDERDFFKKKIEEMCYSKNEEEYNTLYCHLTSQAPHQIIDYFNKNWHNIREQWVIGMTYNTGNFLNTTNNRLESFNGKLKSVIPTFSNLEEFFKKLFIILKCVRTERDNAAIKIVQKYPTIGFEDIDLQNYFKYLTPYSFKFLKKEIVANNTTSFVNTTISSCSCSFFLSMRLPCRHIFHKRREENVPLYCKELCDIRWTRNYYLNHQSVFKENVFINNTDIEHNNDVTVTSIINKSEKVLSCHEKFRSATICCTKLAEILSTSSTFHFKRRMEQLNYIIDHWSNRRELSISEFDEGHNTGI</sequence>
<accession>A0A2S2P6F3</accession>
<dbReference type="GO" id="GO:0008270">
    <property type="term" value="F:zinc ion binding"/>
    <property type="evidence" value="ECO:0007669"/>
    <property type="project" value="UniProtKB-KW"/>
</dbReference>
<proteinExistence type="predicted"/>
<evidence type="ECO:0000259" key="2">
    <source>
        <dbReference type="PROSITE" id="PS50966"/>
    </source>
</evidence>
<feature type="domain" description="SWIM-type" evidence="2">
    <location>
        <begin position="158"/>
        <end position="190"/>
    </location>
</feature>
<dbReference type="PANTHER" id="PTHR31569:SF4">
    <property type="entry name" value="SWIM-TYPE DOMAIN-CONTAINING PROTEIN"/>
    <property type="match status" value="1"/>
</dbReference>
<name>A0A2S2P6F3_SCHGA</name>
<keyword evidence="1" id="KW-0862">Zinc</keyword>
<dbReference type="Pfam" id="PF04434">
    <property type="entry name" value="SWIM"/>
    <property type="match status" value="1"/>
</dbReference>
<dbReference type="AlphaFoldDB" id="A0A2S2P6F3"/>
<keyword evidence="1" id="KW-0863">Zinc-finger</keyword>